<dbReference type="EMBL" id="HBIB01008585">
    <property type="protein sequence ID" value="CAE0243149.1"/>
    <property type="molecule type" value="Transcribed_RNA"/>
</dbReference>
<protein>
    <submittedName>
        <fullName evidence="2">Uncharacterized protein</fullName>
    </submittedName>
</protein>
<name>A0A7S3D135_9EUKA</name>
<feature type="region of interest" description="Disordered" evidence="1">
    <location>
        <begin position="1"/>
        <end position="65"/>
    </location>
</feature>
<evidence type="ECO:0000313" key="2">
    <source>
        <dbReference type="EMBL" id="CAE0243149.1"/>
    </source>
</evidence>
<reference evidence="2" key="1">
    <citation type="submission" date="2021-01" db="EMBL/GenBank/DDBJ databases">
        <authorList>
            <person name="Corre E."/>
            <person name="Pelletier E."/>
            <person name="Niang G."/>
            <person name="Scheremetjew M."/>
            <person name="Finn R."/>
            <person name="Kale V."/>
            <person name="Holt S."/>
            <person name="Cochrane G."/>
            <person name="Meng A."/>
            <person name="Brown T."/>
            <person name="Cohen L."/>
        </authorList>
    </citation>
    <scope>NUCLEOTIDE SEQUENCE</scope>
    <source>
        <strain evidence="2">NIES-2562</strain>
    </source>
</reference>
<dbReference type="AlphaFoldDB" id="A0A7S3D135"/>
<evidence type="ECO:0000256" key="1">
    <source>
        <dbReference type="SAM" id="MobiDB-lite"/>
    </source>
</evidence>
<accession>A0A7S3D135</accession>
<proteinExistence type="predicted"/>
<organism evidence="2">
    <name type="scientific">Palpitomonas bilix</name>
    <dbReference type="NCBI Taxonomy" id="652834"/>
    <lineage>
        <taxon>Eukaryota</taxon>
        <taxon>Eukaryota incertae sedis</taxon>
    </lineage>
</organism>
<sequence length="110" mass="12408">MTNTHIYLSQANRQRGRNRRAGGEGQGGETPMMFTPHPPYPHSAKTRGRDINTVGTSLPPPKRYNVEKWGWDRRRKKGKMRTSEGENKKEEGHFNTVIATATVTLSALMS</sequence>
<feature type="compositionally biased region" description="Polar residues" evidence="1">
    <location>
        <begin position="1"/>
        <end position="10"/>
    </location>
</feature>
<gene>
    <name evidence="2" type="ORF">PBIL07802_LOCUS5315</name>
</gene>